<evidence type="ECO:0000256" key="4">
    <source>
        <dbReference type="ARBA" id="ARBA00022691"/>
    </source>
</evidence>
<protein>
    <recommendedName>
        <fullName evidence="1">site-specific DNA-methyltransferase (adenine-specific)</fullName>
        <ecNumber evidence="1">2.1.1.72</ecNumber>
    </recommendedName>
</protein>
<evidence type="ECO:0000256" key="2">
    <source>
        <dbReference type="ARBA" id="ARBA00022603"/>
    </source>
</evidence>
<dbReference type="RefSeq" id="WP_257498572.1">
    <property type="nucleotide sequence ID" value="NZ_CP102382.1"/>
</dbReference>
<keyword evidence="8" id="KW-1185">Reference proteome</keyword>
<comment type="catalytic activity">
    <reaction evidence="5">
        <text>a 2'-deoxyadenosine in DNA + S-adenosyl-L-methionine = an N(6)-methyl-2'-deoxyadenosine in DNA + S-adenosyl-L-homocysteine + H(+)</text>
        <dbReference type="Rhea" id="RHEA:15197"/>
        <dbReference type="Rhea" id="RHEA-COMP:12418"/>
        <dbReference type="Rhea" id="RHEA-COMP:12419"/>
        <dbReference type="ChEBI" id="CHEBI:15378"/>
        <dbReference type="ChEBI" id="CHEBI:57856"/>
        <dbReference type="ChEBI" id="CHEBI:59789"/>
        <dbReference type="ChEBI" id="CHEBI:90615"/>
        <dbReference type="ChEBI" id="CHEBI:90616"/>
        <dbReference type="EC" id="2.1.1.72"/>
    </reaction>
</comment>
<dbReference type="InterPro" id="IPR011639">
    <property type="entry name" value="MethylTrfase_TaqI-like_dom"/>
</dbReference>
<dbReference type="EC" id="2.1.1.72" evidence="1"/>
<evidence type="ECO:0000256" key="1">
    <source>
        <dbReference type="ARBA" id="ARBA00011900"/>
    </source>
</evidence>
<keyword evidence="2 7" id="KW-0489">Methyltransferase</keyword>
<dbReference type="SUPFAM" id="SSF53335">
    <property type="entry name" value="S-adenosyl-L-methionine-dependent methyltransferases"/>
    <property type="match status" value="1"/>
</dbReference>
<dbReference type="Proteomes" id="UP001317001">
    <property type="component" value="Chromosome"/>
</dbReference>
<dbReference type="EMBL" id="CP102382">
    <property type="protein sequence ID" value="UUV20669.1"/>
    <property type="molecule type" value="Genomic_DNA"/>
</dbReference>
<reference evidence="7 8" key="1">
    <citation type="submission" date="2022-08" db="EMBL/GenBank/DDBJ databases">
        <title>Myroides zhujiangensis sp. nov., a novel bacterium isolated from sediment in the Pearl River Estuary.</title>
        <authorList>
            <person name="Cui L."/>
        </authorList>
    </citation>
    <scope>NUCLEOTIDE SEQUENCE [LARGE SCALE GENOMIC DNA]</scope>
    <source>
        <strain evidence="7 8">SCSIO 72103</strain>
    </source>
</reference>
<dbReference type="PRINTS" id="PR00507">
    <property type="entry name" value="N12N6MTFRASE"/>
</dbReference>
<evidence type="ECO:0000259" key="6">
    <source>
        <dbReference type="Pfam" id="PF07669"/>
    </source>
</evidence>
<dbReference type="GO" id="GO:0008168">
    <property type="term" value="F:methyltransferase activity"/>
    <property type="evidence" value="ECO:0007669"/>
    <property type="project" value="UniProtKB-KW"/>
</dbReference>
<dbReference type="PANTHER" id="PTHR33841">
    <property type="entry name" value="DNA METHYLTRANSFERASE YEEA-RELATED"/>
    <property type="match status" value="1"/>
</dbReference>
<accession>A0ABY5NQH7</accession>
<gene>
    <name evidence="7" type="ORF">NPX36_10005</name>
</gene>
<dbReference type="CDD" id="cd02440">
    <property type="entry name" value="AdoMet_MTases"/>
    <property type="match status" value="1"/>
</dbReference>
<proteinExistence type="predicted"/>
<dbReference type="InterPro" id="IPR029063">
    <property type="entry name" value="SAM-dependent_MTases_sf"/>
</dbReference>
<dbReference type="PROSITE" id="PS00092">
    <property type="entry name" value="N6_MTASE"/>
    <property type="match status" value="1"/>
</dbReference>
<evidence type="ECO:0000256" key="3">
    <source>
        <dbReference type="ARBA" id="ARBA00022679"/>
    </source>
</evidence>
<dbReference type="InterPro" id="IPR002052">
    <property type="entry name" value="DNA_methylase_N6_adenine_CS"/>
</dbReference>
<dbReference type="Gene3D" id="3.40.50.150">
    <property type="entry name" value="Vaccinia Virus protein VP39"/>
    <property type="match status" value="1"/>
</dbReference>
<dbReference type="Pfam" id="PF07669">
    <property type="entry name" value="Eco57I"/>
    <property type="match status" value="1"/>
</dbReference>
<dbReference type="GO" id="GO:0032259">
    <property type="term" value="P:methylation"/>
    <property type="evidence" value="ECO:0007669"/>
    <property type="project" value="UniProtKB-KW"/>
</dbReference>
<sequence>MISEARKYQAFYTKSTPIVDYMVSRLSLKPSDTIFEPCGGDGVFVEAILNENEFAHIDICELNSKSIEVLKEKFSHFLNVNIRECDTLLDSELDFNSCFGGYYDKIIANPPYGAWQDYSKRTVLKKLYPDLYAKESYGLFLYRCIQLLKEDGILSFIIPDTFLNLHMHKALRKHIFTNTQIVELALFPSSFFPGVNFGYANLSIITLRKKSDIKACMNNTFSVINNFDEVEQLNNVKDNSLKTFTFKQEDVFNNPDHAFLIAENSDILKLINHSKLKIGDIADCVTGFYSGDDKRFLQVISPELKNGKNYDLVNTDSISSDYKNNADILSGIDGDKHFLPIVKGGNTKYLKPESWFMNWSKEAVQHYKTDKKSRFQNPKYYFKFGIGVPMISSSSITASLIENKLFDQSIVGIFPKDESLTYYLLAFFNSPTCNKLIRTINPSANNPANYIKKIPVIIPEKSVLDLITEKAKRIVDSIKQKGIYDEKTETEIWTIIEEVYKI</sequence>
<evidence type="ECO:0000256" key="5">
    <source>
        <dbReference type="ARBA" id="ARBA00047942"/>
    </source>
</evidence>
<feature type="domain" description="Type II methyltransferase M.TaqI-like" evidence="6">
    <location>
        <begin position="70"/>
        <end position="187"/>
    </location>
</feature>
<dbReference type="InterPro" id="IPR050953">
    <property type="entry name" value="N4_N6_ade-DNA_methylase"/>
</dbReference>
<name>A0ABY5NQH7_9FLAO</name>
<dbReference type="PANTHER" id="PTHR33841:SF1">
    <property type="entry name" value="DNA METHYLTRANSFERASE A"/>
    <property type="match status" value="1"/>
</dbReference>
<keyword evidence="3" id="KW-0808">Transferase</keyword>
<evidence type="ECO:0000313" key="7">
    <source>
        <dbReference type="EMBL" id="UUV20669.1"/>
    </source>
</evidence>
<organism evidence="7 8">
    <name type="scientific">Paenimyroides aestuarii</name>
    <dbReference type="NCBI Taxonomy" id="2968490"/>
    <lineage>
        <taxon>Bacteria</taxon>
        <taxon>Pseudomonadati</taxon>
        <taxon>Bacteroidota</taxon>
        <taxon>Flavobacteriia</taxon>
        <taxon>Flavobacteriales</taxon>
        <taxon>Flavobacteriaceae</taxon>
        <taxon>Paenimyroides</taxon>
    </lineage>
</organism>
<evidence type="ECO:0000313" key="8">
    <source>
        <dbReference type="Proteomes" id="UP001317001"/>
    </source>
</evidence>
<keyword evidence="4" id="KW-0949">S-adenosyl-L-methionine</keyword>